<dbReference type="Proteomes" id="UP001314205">
    <property type="component" value="Unassembled WGS sequence"/>
</dbReference>
<evidence type="ECO:0000256" key="1">
    <source>
        <dbReference type="ARBA" id="ARBA00011764"/>
    </source>
</evidence>
<sequence>MANRVSNDQLEDLLKFLGQHPALAKGAGLGARYKETVDKLWDILATKLNAHESGSSKSGERWKKYWADLKHKSKCRLTKRRQGSSATGGGPSSQDDLSETDKKILSIIGKQAVFGDGEHRVPILTTEPDIETVQFPDTVKSPSTRGQTCRIYQSKVDPEWVMKQEEKRVEAEKKLADAAMVMAEASRMQAEVARTQAHITGTLVELVQRQSEDLRALLEARRLPEL</sequence>
<gene>
    <name evidence="8" type="ORF">PARMNEM_LOCUS12242</name>
</gene>
<evidence type="ECO:0000313" key="9">
    <source>
        <dbReference type="Proteomes" id="UP001314205"/>
    </source>
</evidence>
<dbReference type="GO" id="GO:0005634">
    <property type="term" value="C:nucleus"/>
    <property type="evidence" value="ECO:0007669"/>
    <property type="project" value="TreeGrafter"/>
</dbReference>
<organism evidence="8 9">
    <name type="scientific">Parnassius mnemosyne</name>
    <name type="common">clouded apollo</name>
    <dbReference type="NCBI Taxonomy" id="213953"/>
    <lineage>
        <taxon>Eukaryota</taxon>
        <taxon>Metazoa</taxon>
        <taxon>Ecdysozoa</taxon>
        <taxon>Arthropoda</taxon>
        <taxon>Hexapoda</taxon>
        <taxon>Insecta</taxon>
        <taxon>Pterygota</taxon>
        <taxon>Neoptera</taxon>
        <taxon>Endopterygota</taxon>
        <taxon>Lepidoptera</taxon>
        <taxon>Glossata</taxon>
        <taxon>Ditrysia</taxon>
        <taxon>Papilionoidea</taxon>
        <taxon>Papilionidae</taxon>
        <taxon>Parnassiinae</taxon>
        <taxon>Parnassini</taxon>
        <taxon>Parnassius</taxon>
        <taxon>Driopa</taxon>
    </lineage>
</organism>
<protein>
    <recommendedName>
        <fullName evidence="2">Regulatory protein zeste</fullName>
    </recommendedName>
</protein>
<evidence type="ECO:0000256" key="3">
    <source>
        <dbReference type="ARBA" id="ARBA00023015"/>
    </source>
</evidence>
<comment type="function">
    <text evidence="5">Involved in transvection phenomena (= synapsis-dependent gene expression), where the synaptic pairing of chromosomes carrying genes with which zeste interacts influences the expression of these genes. Zeste binds to DNA and stimulates transcription from a nearby promoter.</text>
</comment>
<evidence type="ECO:0000256" key="2">
    <source>
        <dbReference type="ARBA" id="ARBA00016807"/>
    </source>
</evidence>
<keyword evidence="4" id="KW-0804">Transcription</keyword>
<feature type="region of interest" description="Disordered" evidence="6">
    <location>
        <begin position="76"/>
        <end position="98"/>
    </location>
</feature>
<comment type="subunit">
    <text evidence="1">Self-associates forming complexes of several hundred monomers.</text>
</comment>
<evidence type="ECO:0000259" key="7">
    <source>
        <dbReference type="Pfam" id="PF13873"/>
    </source>
</evidence>
<keyword evidence="9" id="KW-1185">Reference proteome</keyword>
<evidence type="ECO:0000256" key="4">
    <source>
        <dbReference type="ARBA" id="ARBA00023163"/>
    </source>
</evidence>
<accession>A0AAV1LA82</accession>
<name>A0AAV1LA82_9NEOP</name>
<dbReference type="EMBL" id="CAVLGL010000087">
    <property type="protein sequence ID" value="CAK1592223.1"/>
    <property type="molecule type" value="Genomic_DNA"/>
</dbReference>
<reference evidence="8 9" key="1">
    <citation type="submission" date="2023-11" db="EMBL/GenBank/DDBJ databases">
        <authorList>
            <person name="Hedman E."/>
            <person name="Englund M."/>
            <person name="Stromberg M."/>
            <person name="Nyberg Akerstrom W."/>
            <person name="Nylinder S."/>
            <person name="Jareborg N."/>
            <person name="Kallberg Y."/>
            <person name="Kronander E."/>
        </authorList>
    </citation>
    <scope>NUCLEOTIDE SEQUENCE [LARGE SCALE GENOMIC DNA]</scope>
</reference>
<feature type="domain" description="Myb/SANT-like DNA-binding" evidence="7">
    <location>
        <begin position="3"/>
        <end position="77"/>
    </location>
</feature>
<dbReference type="PANTHER" id="PTHR23098">
    <property type="entry name" value="AGAP001331-PA-RELATED"/>
    <property type="match status" value="1"/>
</dbReference>
<dbReference type="AlphaFoldDB" id="A0AAV1LA82"/>
<evidence type="ECO:0000256" key="5">
    <source>
        <dbReference type="ARBA" id="ARBA00025466"/>
    </source>
</evidence>
<comment type="caution">
    <text evidence="8">The sequence shown here is derived from an EMBL/GenBank/DDBJ whole genome shotgun (WGS) entry which is preliminary data.</text>
</comment>
<dbReference type="Pfam" id="PF13873">
    <property type="entry name" value="Myb_DNA-bind_5"/>
    <property type="match status" value="1"/>
</dbReference>
<keyword evidence="3" id="KW-0805">Transcription regulation</keyword>
<proteinExistence type="predicted"/>
<dbReference type="PANTHER" id="PTHR23098:SF16">
    <property type="entry name" value="REGULATORY PROTEIN ZESTE"/>
    <property type="match status" value="1"/>
</dbReference>
<evidence type="ECO:0000256" key="6">
    <source>
        <dbReference type="SAM" id="MobiDB-lite"/>
    </source>
</evidence>
<dbReference type="InterPro" id="IPR028002">
    <property type="entry name" value="Myb_DNA-bind_5"/>
</dbReference>
<evidence type="ECO:0000313" key="8">
    <source>
        <dbReference type="EMBL" id="CAK1592223.1"/>
    </source>
</evidence>